<dbReference type="Proteomes" id="UP001209878">
    <property type="component" value="Unassembled WGS sequence"/>
</dbReference>
<comment type="caution">
    <text evidence="1">The sequence shown here is derived from an EMBL/GenBank/DDBJ whole genome shotgun (WGS) entry which is preliminary data.</text>
</comment>
<dbReference type="GO" id="GO:0000145">
    <property type="term" value="C:exocyst"/>
    <property type="evidence" value="ECO:0007669"/>
    <property type="project" value="InterPro"/>
</dbReference>
<dbReference type="PANTHER" id="PTHR21292:SF1">
    <property type="entry name" value="EXOCYST COMPLEX COMPONENT 3"/>
    <property type="match status" value="1"/>
</dbReference>
<dbReference type="GO" id="GO:0051601">
    <property type="term" value="P:exocyst localization"/>
    <property type="evidence" value="ECO:0007669"/>
    <property type="project" value="TreeGrafter"/>
</dbReference>
<feature type="non-terminal residue" evidence="1">
    <location>
        <position position="126"/>
    </location>
</feature>
<reference evidence="1" key="1">
    <citation type="journal article" date="2023" name="Mol. Biol. Evol.">
        <title>Third-Generation Sequencing Reveals the Adaptive Role of the Epigenome in Three Deep-Sea Polychaetes.</title>
        <authorList>
            <person name="Perez M."/>
            <person name="Aroh O."/>
            <person name="Sun Y."/>
            <person name="Lan Y."/>
            <person name="Juniper S.K."/>
            <person name="Young C.R."/>
            <person name="Angers B."/>
            <person name="Qian P.Y."/>
        </authorList>
    </citation>
    <scope>NUCLEOTIDE SEQUENCE</scope>
    <source>
        <strain evidence="1">R07B-5</strain>
    </source>
</reference>
<dbReference type="EMBL" id="JAODUO010000009">
    <property type="protein sequence ID" value="KAK2193649.1"/>
    <property type="molecule type" value="Genomic_DNA"/>
</dbReference>
<organism evidence="1 2">
    <name type="scientific">Ridgeia piscesae</name>
    <name type="common">Tubeworm</name>
    <dbReference type="NCBI Taxonomy" id="27915"/>
    <lineage>
        <taxon>Eukaryota</taxon>
        <taxon>Metazoa</taxon>
        <taxon>Spiralia</taxon>
        <taxon>Lophotrochozoa</taxon>
        <taxon>Annelida</taxon>
        <taxon>Polychaeta</taxon>
        <taxon>Sedentaria</taxon>
        <taxon>Canalipalpata</taxon>
        <taxon>Sabellida</taxon>
        <taxon>Siboglinidae</taxon>
        <taxon>Ridgeia</taxon>
    </lineage>
</organism>
<dbReference type="GO" id="GO:0006887">
    <property type="term" value="P:exocytosis"/>
    <property type="evidence" value="ECO:0007669"/>
    <property type="project" value="InterPro"/>
</dbReference>
<evidence type="ECO:0008006" key="3">
    <source>
        <dbReference type="Google" id="ProtNLM"/>
    </source>
</evidence>
<dbReference type="InterPro" id="IPR010326">
    <property type="entry name" value="EXOC3/Sec6"/>
</dbReference>
<keyword evidence="2" id="KW-1185">Reference proteome</keyword>
<gene>
    <name evidence="1" type="ORF">NP493_9g03027</name>
</gene>
<dbReference type="AlphaFoldDB" id="A0AAD9PF31"/>
<dbReference type="Pfam" id="PF06046">
    <property type="entry name" value="Sec6"/>
    <property type="match status" value="1"/>
</dbReference>
<dbReference type="PANTHER" id="PTHR21292">
    <property type="entry name" value="EXOCYST COMPLEX COMPONENT SEC6-RELATED"/>
    <property type="match status" value="1"/>
</dbReference>
<proteinExistence type="predicted"/>
<name>A0AAD9PF31_RIDPI</name>
<evidence type="ECO:0000313" key="2">
    <source>
        <dbReference type="Proteomes" id="UP001209878"/>
    </source>
</evidence>
<sequence>SCLLQLKDLVDQGLEGNEIIALLTWIEEYFSTDMLGHPDLKINIIDISPLLGSQVITELQNRYLQTTRKNFQDWMGNAIKTDVKDWMRAQEPDADEKGYFNTSLPVILFQMIEQNVDLCLVTLTAL</sequence>
<dbReference type="Gene3D" id="1.10.357.50">
    <property type="match status" value="1"/>
</dbReference>
<accession>A0AAD9PF31</accession>
<protein>
    <recommendedName>
        <fullName evidence="3">Exocyst complex component Sec6</fullName>
    </recommendedName>
</protein>
<dbReference type="GO" id="GO:0000149">
    <property type="term" value="F:SNARE binding"/>
    <property type="evidence" value="ECO:0007669"/>
    <property type="project" value="TreeGrafter"/>
</dbReference>
<evidence type="ECO:0000313" key="1">
    <source>
        <dbReference type="EMBL" id="KAK2193649.1"/>
    </source>
</evidence>